<evidence type="ECO:0000313" key="4">
    <source>
        <dbReference type="EMBL" id="QOY89340.1"/>
    </source>
</evidence>
<dbReference type="GO" id="GO:0042597">
    <property type="term" value="C:periplasmic space"/>
    <property type="evidence" value="ECO:0007669"/>
    <property type="project" value="InterPro"/>
</dbReference>
<dbReference type="Proteomes" id="UP000593892">
    <property type="component" value="Chromosome"/>
</dbReference>
<dbReference type="KEGG" id="pfer:IRI77_05120"/>
<dbReference type="Pfam" id="PF05426">
    <property type="entry name" value="Alginate_lyase"/>
    <property type="match status" value="1"/>
</dbReference>
<name>A0A7S7NT98_PALFE</name>
<dbReference type="AlphaFoldDB" id="A0A7S7NT98"/>
<dbReference type="Gene3D" id="1.50.10.100">
    <property type="entry name" value="Chondroitin AC/alginate lyase"/>
    <property type="match status" value="1"/>
</dbReference>
<gene>
    <name evidence="4" type="ORF">IRI77_05120</name>
</gene>
<dbReference type="InterPro" id="IPR008397">
    <property type="entry name" value="Alginate_lyase_dom"/>
</dbReference>
<dbReference type="RefSeq" id="WP_194451002.1">
    <property type="nucleotide sequence ID" value="NZ_CP063849.1"/>
</dbReference>
<evidence type="ECO:0000259" key="3">
    <source>
        <dbReference type="Pfam" id="PF05426"/>
    </source>
</evidence>
<keyword evidence="1" id="KW-0732">Signal</keyword>
<evidence type="ECO:0000256" key="1">
    <source>
        <dbReference type="ARBA" id="ARBA00022729"/>
    </source>
</evidence>
<sequence>MTRRELLRRAALAGAALPLAAQQEPPTLLVHSSELSGLQPSAALKTARDTGITKGPWSVTYTRPEGLSEAGLHDFFSEAPYWWPDPKNPNGPYIRKDGKVNRDRFVDHDIHLGRMSNTVLALALSATLTKDEEAADRAWRLLDVWFLQPDTYMNPNLEFGQAIRGITTGRGIGIIDTRPLIWCVQGIALLERGCPNPKLSAGLRRWFSDYVQWLTTSTKGLEERDNGNNHSTWWATQVAAYSTFCGDAKSEQKAYELCRTRLIPSQLRPDGSAPAEEARTRSLSYSIMNLDAFSLLCRLAAQRGIDLWTFKTPEGAGVLTSVEYLAPFAAAPSRWKKPQITPITQTRGYFLGLAGMATNRRDWVELQQKTGHPGGSWGILFDMLMNQWLAHA</sequence>
<dbReference type="EMBL" id="CP063849">
    <property type="protein sequence ID" value="QOY89340.1"/>
    <property type="molecule type" value="Genomic_DNA"/>
</dbReference>
<dbReference type="GO" id="GO:0016829">
    <property type="term" value="F:lyase activity"/>
    <property type="evidence" value="ECO:0007669"/>
    <property type="project" value="UniProtKB-KW"/>
</dbReference>
<feature type="domain" description="Alginate lyase" evidence="3">
    <location>
        <begin position="68"/>
        <end position="335"/>
    </location>
</feature>
<protein>
    <submittedName>
        <fullName evidence="4">Alginate lyase family protein</fullName>
    </submittedName>
</protein>
<dbReference type="InterPro" id="IPR008929">
    <property type="entry name" value="Chondroitin_lyas"/>
</dbReference>
<accession>A0A7S7NT98</accession>
<evidence type="ECO:0000256" key="2">
    <source>
        <dbReference type="ARBA" id="ARBA00023239"/>
    </source>
</evidence>
<keyword evidence="2 4" id="KW-0456">Lyase</keyword>
<dbReference type="SUPFAM" id="SSF48230">
    <property type="entry name" value="Chondroitin AC/alginate lyase"/>
    <property type="match status" value="1"/>
</dbReference>
<organism evidence="4 5">
    <name type="scientific">Paludibaculum fermentans</name>
    <dbReference type="NCBI Taxonomy" id="1473598"/>
    <lineage>
        <taxon>Bacteria</taxon>
        <taxon>Pseudomonadati</taxon>
        <taxon>Acidobacteriota</taxon>
        <taxon>Terriglobia</taxon>
        <taxon>Bryobacterales</taxon>
        <taxon>Bryobacteraceae</taxon>
        <taxon>Paludibaculum</taxon>
    </lineage>
</organism>
<keyword evidence="5" id="KW-1185">Reference proteome</keyword>
<proteinExistence type="predicted"/>
<evidence type="ECO:0000313" key="5">
    <source>
        <dbReference type="Proteomes" id="UP000593892"/>
    </source>
</evidence>
<reference evidence="4 5" key="1">
    <citation type="submission" date="2020-10" db="EMBL/GenBank/DDBJ databases">
        <title>Complete genome sequence of Paludibaculum fermentans P105T, a facultatively anaerobic acidobacterium capable of dissimilatory Fe(III) reduction.</title>
        <authorList>
            <person name="Dedysh S.N."/>
            <person name="Beletsky A.V."/>
            <person name="Kulichevskaya I.S."/>
            <person name="Mardanov A.V."/>
            <person name="Ravin N.V."/>
        </authorList>
    </citation>
    <scope>NUCLEOTIDE SEQUENCE [LARGE SCALE GENOMIC DNA]</scope>
    <source>
        <strain evidence="4 5">P105</strain>
    </source>
</reference>